<organism evidence="4 5">
    <name type="scientific">Malus baccata</name>
    <name type="common">Siberian crab apple</name>
    <name type="synonym">Pyrus baccata</name>
    <dbReference type="NCBI Taxonomy" id="106549"/>
    <lineage>
        <taxon>Eukaryota</taxon>
        <taxon>Viridiplantae</taxon>
        <taxon>Streptophyta</taxon>
        <taxon>Embryophyta</taxon>
        <taxon>Tracheophyta</taxon>
        <taxon>Spermatophyta</taxon>
        <taxon>Magnoliopsida</taxon>
        <taxon>eudicotyledons</taxon>
        <taxon>Gunneridae</taxon>
        <taxon>Pentapetalae</taxon>
        <taxon>rosids</taxon>
        <taxon>fabids</taxon>
        <taxon>Rosales</taxon>
        <taxon>Rosaceae</taxon>
        <taxon>Amygdaloideae</taxon>
        <taxon>Maleae</taxon>
        <taxon>Malus</taxon>
    </lineage>
</organism>
<name>A0A540KKD9_MALBA</name>
<dbReference type="InterPro" id="IPR045032">
    <property type="entry name" value="PEL"/>
</dbReference>
<dbReference type="InterPro" id="IPR011050">
    <property type="entry name" value="Pectin_lyase_fold/virulence"/>
</dbReference>
<evidence type="ECO:0000256" key="3">
    <source>
        <dbReference type="SAM" id="Phobius"/>
    </source>
</evidence>
<keyword evidence="5" id="KW-1185">Reference proteome</keyword>
<dbReference type="STRING" id="106549.A0A540KKD9"/>
<keyword evidence="2" id="KW-0964">Secreted</keyword>
<keyword evidence="3" id="KW-0812">Transmembrane</keyword>
<keyword evidence="2" id="KW-0134">Cell wall</keyword>
<dbReference type="Proteomes" id="UP000315295">
    <property type="component" value="Unassembled WGS sequence"/>
</dbReference>
<dbReference type="InterPro" id="IPR012334">
    <property type="entry name" value="Pectin_lyas_fold"/>
</dbReference>
<dbReference type="PANTHER" id="PTHR31683:SF11">
    <property type="entry name" value="PECTATE LYASE"/>
    <property type="match status" value="1"/>
</dbReference>
<dbReference type="GO" id="GO:0030570">
    <property type="term" value="F:pectate lyase activity"/>
    <property type="evidence" value="ECO:0007669"/>
    <property type="project" value="InterPro"/>
</dbReference>
<sequence>MRDLVLELVSHGRPAALSLIDFEGSVIGPLAGEGTVGIEPGVAPRDQPKIDSGDETVLENLDQVVDNEVCTEKMKSLKDFMRKPIFYIKVTIAFNYFGMALVQRMPRCRRGYINVVNNDFTPNLC</sequence>
<protein>
    <submittedName>
        <fullName evidence="4">Uncharacterized protein</fullName>
    </submittedName>
</protein>
<evidence type="ECO:0000256" key="1">
    <source>
        <dbReference type="ARBA" id="ARBA00004191"/>
    </source>
</evidence>
<dbReference type="PANTHER" id="PTHR31683">
    <property type="entry name" value="PECTATE LYASE 18-RELATED"/>
    <property type="match status" value="1"/>
</dbReference>
<evidence type="ECO:0000313" key="5">
    <source>
        <dbReference type="Proteomes" id="UP000315295"/>
    </source>
</evidence>
<feature type="transmembrane region" description="Helical" evidence="3">
    <location>
        <begin position="84"/>
        <end position="102"/>
    </location>
</feature>
<gene>
    <name evidence="4" type="ORF">C1H46_039781</name>
</gene>
<comment type="caution">
    <text evidence="4">The sequence shown here is derived from an EMBL/GenBank/DDBJ whole genome shotgun (WGS) entry which is preliminary data.</text>
</comment>
<proteinExistence type="predicted"/>
<evidence type="ECO:0000313" key="4">
    <source>
        <dbReference type="EMBL" id="TQD74681.1"/>
    </source>
</evidence>
<dbReference type="Gene3D" id="2.160.20.10">
    <property type="entry name" value="Single-stranded right-handed beta-helix, Pectin lyase-like"/>
    <property type="match status" value="1"/>
</dbReference>
<dbReference type="EMBL" id="VIEB01001160">
    <property type="protein sequence ID" value="TQD74681.1"/>
    <property type="molecule type" value="Genomic_DNA"/>
</dbReference>
<dbReference type="AlphaFoldDB" id="A0A540KKD9"/>
<accession>A0A540KKD9</accession>
<keyword evidence="3" id="KW-0472">Membrane</keyword>
<dbReference type="SUPFAM" id="SSF51126">
    <property type="entry name" value="Pectin lyase-like"/>
    <property type="match status" value="1"/>
</dbReference>
<keyword evidence="3" id="KW-1133">Transmembrane helix</keyword>
<comment type="subcellular location">
    <subcellularLocation>
        <location evidence="1">Secreted</location>
        <location evidence="1">Cell wall</location>
    </subcellularLocation>
</comment>
<reference evidence="4 5" key="1">
    <citation type="journal article" date="2019" name="G3 (Bethesda)">
        <title>Sequencing of a Wild Apple (Malus baccata) Genome Unravels the Differences Between Cultivated and Wild Apple Species Regarding Disease Resistance and Cold Tolerance.</title>
        <authorList>
            <person name="Chen X."/>
        </authorList>
    </citation>
    <scope>NUCLEOTIDE SEQUENCE [LARGE SCALE GENOMIC DNA]</scope>
    <source>
        <strain evidence="5">cv. Shandingzi</strain>
        <tissue evidence="4">Leaves</tissue>
    </source>
</reference>
<evidence type="ECO:0000256" key="2">
    <source>
        <dbReference type="ARBA" id="ARBA00022512"/>
    </source>
</evidence>